<sequence>MTEEKATMLLIVSRILDYPNADFHAGRSSLIASIKESVADLALRKEMVKRIIPLYKMKTRDLQELYVETFDHQEKTSLYLTAHELGDSRKRGLALIELQNLILDTGFVPVGKELIDYIPRLLELLAVASESDALSRLEKRLAFAIHRIVNHLPHSNSYRNVLELLSKDVFAAPLEDEMEQLAFEREEADLDPLPYPMLYQ</sequence>
<dbReference type="NCBIfam" id="TIGR00684">
    <property type="entry name" value="narJ"/>
    <property type="match status" value="1"/>
</dbReference>
<evidence type="ECO:0000313" key="3">
    <source>
        <dbReference type="Proteomes" id="UP001519343"/>
    </source>
</evidence>
<dbReference type="PANTHER" id="PTHR43680">
    <property type="entry name" value="NITRATE REDUCTASE MOLYBDENUM COFACTOR ASSEMBLY CHAPERONE"/>
    <property type="match status" value="1"/>
</dbReference>
<reference evidence="2 3" key="1">
    <citation type="submission" date="2021-03" db="EMBL/GenBank/DDBJ databases">
        <title>Genomic Encyclopedia of Type Strains, Phase IV (KMG-IV): sequencing the most valuable type-strain genomes for metagenomic binning, comparative biology and taxonomic classification.</title>
        <authorList>
            <person name="Goeker M."/>
        </authorList>
    </citation>
    <scope>NUCLEOTIDE SEQUENCE [LARGE SCALE GENOMIC DNA]</scope>
    <source>
        <strain evidence="2 3">DSM 24738</strain>
    </source>
</reference>
<keyword evidence="1" id="KW-0534">Nitrate assimilation</keyword>
<dbReference type="Proteomes" id="UP001519343">
    <property type="component" value="Unassembled WGS sequence"/>
</dbReference>
<protein>
    <submittedName>
        <fullName evidence="2">Nitrate reductase delta subunit</fullName>
    </submittedName>
</protein>
<organism evidence="2 3">
    <name type="scientific">Ammoniphilus resinae</name>
    <dbReference type="NCBI Taxonomy" id="861532"/>
    <lineage>
        <taxon>Bacteria</taxon>
        <taxon>Bacillati</taxon>
        <taxon>Bacillota</taxon>
        <taxon>Bacilli</taxon>
        <taxon>Bacillales</taxon>
        <taxon>Paenibacillaceae</taxon>
        <taxon>Aneurinibacillus group</taxon>
        <taxon>Ammoniphilus</taxon>
    </lineage>
</organism>
<dbReference type="EMBL" id="JAGGKT010000012">
    <property type="protein sequence ID" value="MBP1933569.1"/>
    <property type="molecule type" value="Genomic_DNA"/>
</dbReference>
<name>A0ABS4GTI3_9BACL</name>
<evidence type="ECO:0000256" key="1">
    <source>
        <dbReference type="ARBA" id="ARBA00023063"/>
    </source>
</evidence>
<gene>
    <name evidence="2" type="ORF">J2Z37_003582</name>
</gene>
<dbReference type="InterPro" id="IPR036411">
    <property type="entry name" value="TorD-like_sf"/>
</dbReference>
<accession>A0ABS4GTI3</accession>
<dbReference type="PANTHER" id="PTHR43680:SF2">
    <property type="entry name" value="NITRATE REDUCTASE MOLYBDENUM COFACTOR ASSEMBLY CHAPERONE NARJ"/>
    <property type="match status" value="1"/>
</dbReference>
<dbReference type="RefSeq" id="WP_209811587.1">
    <property type="nucleotide sequence ID" value="NZ_JAGGKT010000012.1"/>
</dbReference>
<dbReference type="InterPro" id="IPR003765">
    <property type="entry name" value="NO3_reductase_chaperone_NarJ"/>
</dbReference>
<comment type="caution">
    <text evidence="2">The sequence shown here is derived from an EMBL/GenBank/DDBJ whole genome shotgun (WGS) entry which is preliminary data.</text>
</comment>
<evidence type="ECO:0000313" key="2">
    <source>
        <dbReference type="EMBL" id="MBP1933569.1"/>
    </source>
</evidence>
<dbReference type="InterPro" id="IPR020945">
    <property type="entry name" value="DMSO/NO3_reduct_chaperone"/>
</dbReference>
<dbReference type="SUPFAM" id="SSF89155">
    <property type="entry name" value="TorD-like"/>
    <property type="match status" value="1"/>
</dbReference>
<keyword evidence="3" id="KW-1185">Reference proteome</keyword>
<proteinExistence type="predicted"/>
<dbReference type="Pfam" id="PF02613">
    <property type="entry name" value="Nitrate_red_del"/>
    <property type="match status" value="1"/>
</dbReference>